<dbReference type="PIRSF" id="PIRSF005962">
    <property type="entry name" value="Pept_M20D_amidohydro"/>
    <property type="match status" value="1"/>
</dbReference>
<dbReference type="InterPro" id="IPR017439">
    <property type="entry name" value="Amidohydrolase"/>
</dbReference>
<keyword evidence="2" id="KW-0464">Manganese</keyword>
<dbReference type="EMBL" id="FXTC01000004">
    <property type="protein sequence ID" value="SMO67245.1"/>
    <property type="molecule type" value="Genomic_DNA"/>
</dbReference>
<comment type="cofactor">
    <cofactor evidence="2">
        <name>Mn(2+)</name>
        <dbReference type="ChEBI" id="CHEBI:29035"/>
    </cofactor>
    <text evidence="2">The Mn(2+) ion enhances activity.</text>
</comment>
<keyword evidence="2" id="KW-0479">Metal-binding</keyword>
<evidence type="ECO:0000313" key="3">
    <source>
        <dbReference type="EMBL" id="SMO67245.1"/>
    </source>
</evidence>
<dbReference type="PANTHER" id="PTHR11014">
    <property type="entry name" value="PEPTIDASE M20 FAMILY MEMBER"/>
    <property type="match status" value="1"/>
</dbReference>
<sequence length="447" mass="50720">MLLKYSPINLLIITMKKLAFSVLCLISLTLPAQGSNKKKADTQSFKNIHQSVQLETDRIFGKLITIRREFHENPELAGHEKQTQEKIKQYLLDLGLEVKTDGYGYSVVGILKGDRNGKKIAWRSDMDALPNDYPDPETFRSKIKGIQHDCGHDIHMAVGLGIAEVLSKHKKSLKGTVYFIFQPEEETFKGAKEMLNKGLLSIINPDEIYGLHVTAIPVGQIMVKPNEMFAYQKRIRVQLKNGLSEEETKGLTKKISDFLFRIQPGTKPWELQSIVDPKIGLTNPDTIFKDYLFTDGKFTTYSKNNESFLETYLYETNSSNLDKIIPGVQKIIEDSVYKDKLLSVSFIQGNPTVINDEKLTISATEILQNLYGKNTVAKDYGQVPFFNDDFSYFQQKIPGVYFFLGGSNFEKGVIAMNHSPNFQVDEESIRTGVKSFSSLLIERLNRN</sequence>
<dbReference type="Gene3D" id="3.40.630.10">
    <property type="entry name" value="Zn peptidases"/>
    <property type="match status" value="1"/>
</dbReference>
<dbReference type="GO" id="GO:0016787">
    <property type="term" value="F:hydrolase activity"/>
    <property type="evidence" value="ECO:0007669"/>
    <property type="project" value="UniProtKB-KW"/>
</dbReference>
<accession>A0A521D6K2</accession>
<dbReference type="PANTHER" id="PTHR11014:SF98">
    <property type="entry name" value="N-ACETYLDIAMINOPIMELATE DEACETYLASE"/>
    <property type="match status" value="1"/>
</dbReference>
<dbReference type="Gene3D" id="3.30.70.360">
    <property type="match status" value="1"/>
</dbReference>
<dbReference type="GO" id="GO:0046872">
    <property type="term" value="F:metal ion binding"/>
    <property type="evidence" value="ECO:0007669"/>
    <property type="project" value="UniProtKB-KW"/>
</dbReference>
<proteinExistence type="predicted"/>
<reference evidence="3 4" key="1">
    <citation type="submission" date="2017-05" db="EMBL/GenBank/DDBJ databases">
        <authorList>
            <person name="Varghese N."/>
            <person name="Submissions S."/>
        </authorList>
    </citation>
    <scope>NUCLEOTIDE SEQUENCE [LARGE SCALE GENOMIC DNA]</scope>
    <source>
        <strain evidence="3 4">DSM 29371</strain>
    </source>
</reference>
<name>A0A521D6K2_9FLAO</name>
<protein>
    <submittedName>
        <fullName evidence="3">Amidohydrolase</fullName>
    </submittedName>
</protein>
<evidence type="ECO:0000313" key="4">
    <source>
        <dbReference type="Proteomes" id="UP000316916"/>
    </source>
</evidence>
<dbReference type="InterPro" id="IPR002933">
    <property type="entry name" value="Peptidase_M20"/>
</dbReference>
<evidence type="ECO:0000256" key="2">
    <source>
        <dbReference type="PIRSR" id="PIRSR005962-1"/>
    </source>
</evidence>
<evidence type="ECO:0000256" key="1">
    <source>
        <dbReference type="ARBA" id="ARBA00022801"/>
    </source>
</evidence>
<feature type="binding site" evidence="2">
    <location>
        <position position="186"/>
    </location>
    <ligand>
        <name>Mn(2+)</name>
        <dbReference type="ChEBI" id="CHEBI:29035"/>
        <label>2</label>
    </ligand>
</feature>
<dbReference type="AlphaFoldDB" id="A0A521D6K2"/>
<feature type="binding site" evidence="2">
    <location>
        <position position="418"/>
    </location>
    <ligand>
        <name>Mn(2+)</name>
        <dbReference type="ChEBI" id="CHEBI:29035"/>
        <label>2</label>
    </ligand>
</feature>
<organism evidence="3 4">
    <name type="scientific">Chryseobacterium rhizoplanae</name>
    <dbReference type="NCBI Taxonomy" id="1609531"/>
    <lineage>
        <taxon>Bacteria</taxon>
        <taxon>Pseudomonadati</taxon>
        <taxon>Bacteroidota</taxon>
        <taxon>Flavobacteriia</taxon>
        <taxon>Flavobacteriales</taxon>
        <taxon>Weeksellaceae</taxon>
        <taxon>Chryseobacterium group</taxon>
        <taxon>Chryseobacterium</taxon>
    </lineage>
</organism>
<dbReference type="Pfam" id="PF01546">
    <property type="entry name" value="Peptidase_M20"/>
    <property type="match status" value="1"/>
</dbReference>
<keyword evidence="1 3" id="KW-0378">Hydrolase</keyword>
<dbReference type="SUPFAM" id="SSF53187">
    <property type="entry name" value="Zn-dependent exopeptidases"/>
    <property type="match status" value="1"/>
</dbReference>
<keyword evidence="4" id="KW-1185">Reference proteome</keyword>
<gene>
    <name evidence="3" type="ORF">SAMN06265171_104279</name>
</gene>
<feature type="binding site" evidence="2">
    <location>
        <position position="150"/>
    </location>
    <ligand>
        <name>Mn(2+)</name>
        <dbReference type="ChEBI" id="CHEBI:29035"/>
        <label>2</label>
    </ligand>
</feature>
<feature type="binding site" evidence="2">
    <location>
        <position position="152"/>
    </location>
    <ligand>
        <name>Mn(2+)</name>
        <dbReference type="ChEBI" id="CHEBI:29035"/>
        <label>2</label>
    </ligand>
</feature>
<dbReference type="Proteomes" id="UP000316916">
    <property type="component" value="Unassembled WGS sequence"/>
</dbReference>
<feature type="binding site" evidence="2">
    <location>
        <position position="212"/>
    </location>
    <ligand>
        <name>Mn(2+)</name>
        <dbReference type="ChEBI" id="CHEBI:29035"/>
        <label>2</label>
    </ligand>
</feature>